<dbReference type="RefSeq" id="WP_313976406.1">
    <property type="nucleotide sequence ID" value="NZ_JASJOS010000002.1"/>
</dbReference>
<protein>
    <submittedName>
        <fullName evidence="1">DUF1501 domain-containing protein</fullName>
    </submittedName>
</protein>
<dbReference type="InterPro" id="IPR010869">
    <property type="entry name" value="DUF1501"/>
</dbReference>
<organism evidence="1 2">
    <name type="scientific">Xanthocytophaga flava</name>
    <dbReference type="NCBI Taxonomy" id="3048013"/>
    <lineage>
        <taxon>Bacteria</taxon>
        <taxon>Pseudomonadati</taxon>
        <taxon>Bacteroidota</taxon>
        <taxon>Cytophagia</taxon>
        <taxon>Cytophagales</taxon>
        <taxon>Rhodocytophagaceae</taxon>
        <taxon>Xanthocytophaga</taxon>
    </lineage>
</organism>
<dbReference type="EMBL" id="JASJOS010000002">
    <property type="protein sequence ID" value="MDJ1479875.1"/>
    <property type="molecule type" value="Genomic_DNA"/>
</dbReference>
<accession>A0AAE3QMN6</accession>
<dbReference type="AlphaFoldDB" id="A0AAE3QMN6"/>
<dbReference type="Pfam" id="PF07394">
    <property type="entry name" value="DUF1501"/>
    <property type="match status" value="1"/>
</dbReference>
<proteinExistence type="predicted"/>
<dbReference type="PANTHER" id="PTHR43737:SF1">
    <property type="entry name" value="DUF1501 DOMAIN-CONTAINING PROTEIN"/>
    <property type="match status" value="1"/>
</dbReference>
<dbReference type="PANTHER" id="PTHR43737">
    <property type="entry name" value="BLL7424 PROTEIN"/>
    <property type="match status" value="1"/>
</dbReference>
<sequence>MNRRTFLSGCSAAIAAMAGSQLHSMTFSTADNNPEIFILVFLRGGMDGLHLVAPVSDKNYIDSREIGLRITESGTQKGLPLINTLSGQDFYLHAKAQPFKELYDSKQLAIIHACGLTNGTRSHFDAMDLIDKGVSDTNSAPSTGWLTRLLETIPHTGHLPAISATPQLPVSLLGSNTATSLYDPKGFTLNADPRFTGILKNLYQGDSALARTAQQTLQTIQYIQSKLPRKNGTLTDYVPDNLAHYPSQWQVQELTQSFKTLAQLIKMDVGLQVATIDFGGWDMHEGQTWLFPLLLEGFAQALTAFYNDIHLYHKRVTIAVMSEFGRRLRSNKSNGTDHGYGNAMLVLGGNVKGGTMYGKWPGLATEQLDNRVDLAVTTDYRTILSEICMKRLHTSAIQTIFPGFIKPQLLNFLS</sequence>
<reference evidence="1" key="1">
    <citation type="submission" date="2023-05" db="EMBL/GenBank/DDBJ databases">
        <authorList>
            <person name="Zhang X."/>
        </authorList>
    </citation>
    <scope>NUCLEOTIDE SEQUENCE</scope>
    <source>
        <strain evidence="1">YF14B1</strain>
    </source>
</reference>
<evidence type="ECO:0000313" key="2">
    <source>
        <dbReference type="Proteomes" id="UP001241110"/>
    </source>
</evidence>
<dbReference type="Proteomes" id="UP001241110">
    <property type="component" value="Unassembled WGS sequence"/>
</dbReference>
<evidence type="ECO:0000313" key="1">
    <source>
        <dbReference type="EMBL" id="MDJ1479875.1"/>
    </source>
</evidence>
<gene>
    <name evidence="1" type="ORF">QNI16_05215</name>
</gene>
<comment type="caution">
    <text evidence="1">The sequence shown here is derived from an EMBL/GenBank/DDBJ whole genome shotgun (WGS) entry which is preliminary data.</text>
</comment>
<name>A0AAE3QMN6_9BACT</name>